<evidence type="ECO:0008006" key="4">
    <source>
        <dbReference type="Google" id="ProtNLM"/>
    </source>
</evidence>
<feature type="region of interest" description="Disordered" evidence="1">
    <location>
        <begin position="743"/>
        <end position="777"/>
    </location>
</feature>
<sequence>MHILYPAKDTLLTALVRRGFIPCAPTNPSVCITIDALELFRVTNLRSPHLSIHAFIKALCDLHGTPFKRYLATQFSIAHDLHLTIRANIDKTVQVALGRDTPHWRLRHACPACMYKLQDEKKLLFELLFTMDGNDSLKRIVKYELGADGEPLRTCEGLDSRKVTDDLFLARDEVDKWAIERLQDLMGDDFTEDDPDADYNPCIDRWKNMKADITKRMWGIFDETGIFLVLCRHGFALVIADMIRSGEMAKYPLSVVAIMLKVFGKDLGGGYDIGCKLKGTLTRSPLAQLVHELNYSSLVGSFHGHAHRRLCQLVHLATYVRGLGLEDLEGCERAFSKSNALAGSTCHASVFHRIQAIDAYFKHNDDTEVFANLTLFEYNNYKQCTEILESGPTALATAMHDLGITDTAVFEECRVEERVYLEGLSHEPLEETLQMEYYQKLEIRTQFLVTESDPFIIVNPETAADYSTRLTPEEKKARATRRKIFNKYEKDLMRVLDLEEKLQIETRWTPECQEWRDAATLVSMSKYQLALDNLEGLIVARMFELTKMNMSQTGYKMRKHIAKALQSRSQAIRTALDNYNTAARALNPPRQQLEWSAVVEYAFLADFDLLRDARQDNSQKLWAKPAGRLAMDLYYKIMRAGEERDCLNVEIRRIVTYLRDEEQYLRRMEATLHSERPELAHQINVYAARRGRFYQQHHRRLIKIANLPGFTGTLEPGVALENGHGEPASVWSMLQMDVDGAAPAAPRVADDDEDNVSEDRREAEAEGQASDEEEEMSAVITSIIQLAFD</sequence>
<dbReference type="OrthoDB" id="3246730at2759"/>
<name>A0A166EVQ1_9AGAM</name>
<dbReference type="PANTHER" id="PTHR33096">
    <property type="entry name" value="CXC2 DOMAIN-CONTAINING PROTEIN"/>
    <property type="match status" value="1"/>
</dbReference>
<reference evidence="2 3" key="1">
    <citation type="journal article" date="2016" name="Mol. Biol. Evol.">
        <title>Comparative Genomics of Early-Diverging Mushroom-Forming Fungi Provides Insights into the Origins of Lignocellulose Decay Capabilities.</title>
        <authorList>
            <person name="Nagy L.G."/>
            <person name="Riley R."/>
            <person name="Tritt A."/>
            <person name="Adam C."/>
            <person name="Daum C."/>
            <person name="Floudas D."/>
            <person name="Sun H."/>
            <person name="Yadav J.S."/>
            <person name="Pangilinan J."/>
            <person name="Larsson K.H."/>
            <person name="Matsuura K."/>
            <person name="Barry K."/>
            <person name="Labutti K."/>
            <person name="Kuo R."/>
            <person name="Ohm R.A."/>
            <person name="Bhattacharya S.S."/>
            <person name="Shirouzu T."/>
            <person name="Yoshinaga Y."/>
            <person name="Martin F.M."/>
            <person name="Grigoriev I.V."/>
            <person name="Hibbett D.S."/>
        </authorList>
    </citation>
    <scope>NUCLEOTIDE SEQUENCE [LARGE SCALE GENOMIC DNA]</scope>
    <source>
        <strain evidence="2 3">CBS 109695</strain>
    </source>
</reference>
<evidence type="ECO:0000313" key="2">
    <source>
        <dbReference type="EMBL" id="KZP16157.1"/>
    </source>
</evidence>
<dbReference type="Proteomes" id="UP000076532">
    <property type="component" value="Unassembled WGS sequence"/>
</dbReference>
<evidence type="ECO:0000256" key="1">
    <source>
        <dbReference type="SAM" id="MobiDB-lite"/>
    </source>
</evidence>
<dbReference type="STRING" id="436010.A0A166EVQ1"/>
<evidence type="ECO:0000313" key="3">
    <source>
        <dbReference type="Proteomes" id="UP000076532"/>
    </source>
</evidence>
<dbReference type="PANTHER" id="PTHR33096:SF1">
    <property type="entry name" value="CXC1-LIKE CYSTEINE CLUSTER ASSOCIATED WITH KDZ TRANSPOSASES DOMAIN-CONTAINING PROTEIN"/>
    <property type="match status" value="1"/>
</dbReference>
<proteinExistence type="predicted"/>
<dbReference type="InterPro" id="IPR040521">
    <property type="entry name" value="KDZ"/>
</dbReference>
<dbReference type="AlphaFoldDB" id="A0A166EVQ1"/>
<accession>A0A166EVQ1</accession>
<dbReference type="EMBL" id="KV417596">
    <property type="protein sequence ID" value="KZP16157.1"/>
    <property type="molecule type" value="Genomic_DNA"/>
</dbReference>
<keyword evidence="3" id="KW-1185">Reference proteome</keyword>
<gene>
    <name evidence="2" type="ORF">FIBSPDRAFT_749122</name>
</gene>
<protein>
    <recommendedName>
        <fullName evidence="4">CxC2-like cysteine cluster KDZ transposase-associated domain-containing protein</fullName>
    </recommendedName>
</protein>
<organism evidence="2 3">
    <name type="scientific">Athelia psychrophila</name>
    <dbReference type="NCBI Taxonomy" id="1759441"/>
    <lineage>
        <taxon>Eukaryota</taxon>
        <taxon>Fungi</taxon>
        <taxon>Dikarya</taxon>
        <taxon>Basidiomycota</taxon>
        <taxon>Agaricomycotina</taxon>
        <taxon>Agaricomycetes</taxon>
        <taxon>Agaricomycetidae</taxon>
        <taxon>Atheliales</taxon>
        <taxon>Atheliaceae</taxon>
        <taxon>Athelia</taxon>
    </lineage>
</organism>
<dbReference type="Pfam" id="PF18758">
    <property type="entry name" value="KDZ"/>
    <property type="match status" value="1"/>
</dbReference>